<name>A0A9Q4AZH2_SALAG</name>
<evidence type="ECO:0000313" key="2">
    <source>
        <dbReference type="EMBL" id="MCR6095616.1"/>
    </source>
</evidence>
<dbReference type="InterPro" id="IPR024976">
    <property type="entry name" value="DUF3885"/>
</dbReference>
<feature type="domain" description="DUF3885" evidence="1">
    <location>
        <begin position="3"/>
        <end position="212"/>
    </location>
</feature>
<protein>
    <submittedName>
        <fullName evidence="2">DUF3885 domain-containing protein</fullName>
    </submittedName>
</protein>
<proteinExistence type="predicted"/>
<evidence type="ECO:0000259" key="1">
    <source>
        <dbReference type="Pfam" id="PF13021"/>
    </source>
</evidence>
<dbReference type="RefSeq" id="WP_257820374.1">
    <property type="nucleotide sequence ID" value="NZ_JABXYM010000001.1"/>
</dbReference>
<dbReference type="Pfam" id="PF13021">
    <property type="entry name" value="DUF3885"/>
    <property type="match status" value="1"/>
</dbReference>
<dbReference type="Proteomes" id="UP001057753">
    <property type="component" value="Unassembled WGS sequence"/>
</dbReference>
<gene>
    <name evidence="2" type="ORF">HXA33_03595</name>
</gene>
<accession>A0A9Q4AZH2</accession>
<reference evidence="2" key="1">
    <citation type="submission" date="2020-06" db="EMBL/GenBank/DDBJ databases">
        <title>Insight into the genomes of haloalkaliphilic bacilli from Kenyan soda lakes.</title>
        <authorList>
            <person name="Mwirichia R."/>
            <person name="Villamizar G.C."/>
            <person name="Poehlein A."/>
            <person name="Mugweru J."/>
            <person name="Kipnyargis A."/>
            <person name="Kiplimo D."/>
            <person name="Orwa P."/>
            <person name="Daniel R."/>
        </authorList>
    </citation>
    <scope>NUCLEOTIDE SEQUENCE</scope>
    <source>
        <strain evidence="2">B1096_S55</strain>
    </source>
</reference>
<keyword evidence="3" id="KW-1185">Reference proteome</keyword>
<evidence type="ECO:0000313" key="3">
    <source>
        <dbReference type="Proteomes" id="UP001057753"/>
    </source>
</evidence>
<comment type="caution">
    <text evidence="2">The sequence shown here is derived from an EMBL/GenBank/DDBJ whole genome shotgun (WGS) entry which is preliminary data.</text>
</comment>
<dbReference type="EMBL" id="JABXYM010000001">
    <property type="protein sequence ID" value="MCR6095616.1"/>
    <property type="molecule type" value="Genomic_DNA"/>
</dbReference>
<dbReference type="AlphaFoldDB" id="A0A9Q4AZH2"/>
<sequence>MALREYLNTFFPGLCLQPSLFKQWGVGIHFELGEGIYQFKDDNRLNIDRFERVYYQALSLFNDLFSEEDDIYLVTNVYLYNRSRKKIKPTKVYDHFLKNKQLKFKLRQETLPFVLSDEDTEEYNTTQFYLKCKKQDLDYFLLIKAACNEDFPLSPKFGQKNGSYYPDVFFINISKNLIFFIYDDRGCEVIANKKEALLPLYKEYNRWIPEYDREQIDQNFQ</sequence>
<organism evidence="2 3">
    <name type="scientific">Salipaludibacillus agaradhaerens</name>
    <name type="common">Bacillus agaradhaerens</name>
    <dbReference type="NCBI Taxonomy" id="76935"/>
    <lineage>
        <taxon>Bacteria</taxon>
        <taxon>Bacillati</taxon>
        <taxon>Bacillota</taxon>
        <taxon>Bacilli</taxon>
        <taxon>Bacillales</taxon>
        <taxon>Bacillaceae</taxon>
    </lineage>
</organism>